<accession>A0A1E5VJS5</accession>
<dbReference type="GO" id="GO:1990961">
    <property type="term" value="P:xenobiotic detoxification by transmembrane export across the plasma membrane"/>
    <property type="evidence" value="ECO:0007669"/>
    <property type="project" value="InterPro"/>
</dbReference>
<dbReference type="GO" id="GO:0016020">
    <property type="term" value="C:membrane"/>
    <property type="evidence" value="ECO:0007669"/>
    <property type="project" value="UniProtKB-SubCell"/>
</dbReference>
<dbReference type="OrthoDB" id="2126698at2759"/>
<dbReference type="PANTHER" id="PTHR11206">
    <property type="entry name" value="MULTIDRUG RESISTANCE PROTEIN"/>
    <property type="match status" value="1"/>
</dbReference>
<comment type="caution">
    <text evidence="6">Lacks conserved residue(s) required for the propagation of feature annotation.</text>
</comment>
<keyword evidence="4 6" id="KW-1133">Transmembrane helix</keyword>
<evidence type="ECO:0000313" key="8">
    <source>
        <dbReference type="Proteomes" id="UP000095767"/>
    </source>
</evidence>
<dbReference type="GO" id="GO:0015297">
    <property type="term" value="F:antiporter activity"/>
    <property type="evidence" value="ECO:0007669"/>
    <property type="project" value="InterPro"/>
</dbReference>
<feature type="transmembrane region" description="Helical" evidence="6">
    <location>
        <begin position="128"/>
        <end position="145"/>
    </location>
</feature>
<dbReference type="Proteomes" id="UP000095767">
    <property type="component" value="Unassembled WGS sequence"/>
</dbReference>
<keyword evidence="5 6" id="KW-0472">Membrane</keyword>
<evidence type="ECO:0000256" key="3">
    <source>
        <dbReference type="ARBA" id="ARBA00022692"/>
    </source>
</evidence>
<keyword evidence="3 6" id="KW-0812">Transmembrane</keyword>
<feature type="transmembrane region" description="Helical" evidence="6">
    <location>
        <begin position="455"/>
        <end position="479"/>
    </location>
</feature>
<keyword evidence="8" id="KW-1185">Reference proteome</keyword>
<feature type="transmembrane region" description="Helical" evidence="6">
    <location>
        <begin position="220"/>
        <end position="245"/>
    </location>
</feature>
<feature type="transmembrane region" description="Helical" evidence="6">
    <location>
        <begin position="485"/>
        <end position="506"/>
    </location>
</feature>
<comment type="similarity">
    <text evidence="2 6">Belongs to the multi antimicrobial extrusion (MATE) (TC 2.A.66.1) family.</text>
</comment>
<name>A0A1E5VJS5_9POAL</name>
<feature type="transmembrane region" description="Helical" evidence="6">
    <location>
        <begin position="343"/>
        <end position="367"/>
    </location>
</feature>
<evidence type="ECO:0000256" key="1">
    <source>
        <dbReference type="ARBA" id="ARBA00004141"/>
    </source>
</evidence>
<dbReference type="InterPro" id="IPR002528">
    <property type="entry name" value="MATE_fam"/>
</dbReference>
<feature type="transmembrane region" description="Helical" evidence="6">
    <location>
        <begin position="165"/>
        <end position="186"/>
    </location>
</feature>
<comment type="subcellular location">
    <subcellularLocation>
        <location evidence="1">Membrane</location>
        <topology evidence="1">Multi-pass membrane protein</topology>
    </subcellularLocation>
</comment>
<comment type="caution">
    <text evidence="7">The sequence shown here is derived from an EMBL/GenBank/DDBJ whole genome shotgun (WGS) entry which is preliminary data.</text>
</comment>
<dbReference type="InterPro" id="IPR045069">
    <property type="entry name" value="MATE_euk"/>
</dbReference>
<evidence type="ECO:0000256" key="4">
    <source>
        <dbReference type="ARBA" id="ARBA00022989"/>
    </source>
</evidence>
<organism evidence="7 8">
    <name type="scientific">Dichanthelium oligosanthes</name>
    <dbReference type="NCBI Taxonomy" id="888268"/>
    <lineage>
        <taxon>Eukaryota</taxon>
        <taxon>Viridiplantae</taxon>
        <taxon>Streptophyta</taxon>
        <taxon>Embryophyta</taxon>
        <taxon>Tracheophyta</taxon>
        <taxon>Spermatophyta</taxon>
        <taxon>Magnoliopsida</taxon>
        <taxon>Liliopsida</taxon>
        <taxon>Poales</taxon>
        <taxon>Poaceae</taxon>
        <taxon>PACMAD clade</taxon>
        <taxon>Panicoideae</taxon>
        <taxon>Panicodae</taxon>
        <taxon>Paniceae</taxon>
        <taxon>Dichantheliinae</taxon>
        <taxon>Dichanthelium</taxon>
    </lineage>
</organism>
<dbReference type="GO" id="GO:0042910">
    <property type="term" value="F:xenobiotic transmembrane transporter activity"/>
    <property type="evidence" value="ECO:0007669"/>
    <property type="project" value="InterPro"/>
</dbReference>
<evidence type="ECO:0000313" key="7">
    <source>
        <dbReference type="EMBL" id="OEL25332.1"/>
    </source>
</evidence>
<feature type="transmembrane region" description="Helical" evidence="6">
    <location>
        <begin position="379"/>
        <end position="400"/>
    </location>
</feature>
<proteinExistence type="inferred from homology"/>
<dbReference type="AlphaFoldDB" id="A0A1E5VJS5"/>
<feature type="transmembrane region" description="Helical" evidence="6">
    <location>
        <begin position="80"/>
        <end position="107"/>
    </location>
</feature>
<feature type="non-terminal residue" evidence="7">
    <location>
        <position position="507"/>
    </location>
</feature>
<dbReference type="Pfam" id="PF01554">
    <property type="entry name" value="MatE"/>
    <property type="match status" value="2"/>
</dbReference>
<dbReference type="NCBIfam" id="TIGR00797">
    <property type="entry name" value="matE"/>
    <property type="match status" value="1"/>
</dbReference>
<evidence type="ECO:0000256" key="6">
    <source>
        <dbReference type="RuleBase" id="RU004914"/>
    </source>
</evidence>
<feature type="transmembrane region" description="Helical" evidence="6">
    <location>
        <begin position="193"/>
        <end position="214"/>
    </location>
</feature>
<evidence type="ECO:0000256" key="2">
    <source>
        <dbReference type="ARBA" id="ARBA00010199"/>
    </source>
</evidence>
<dbReference type="EMBL" id="LWDX02037460">
    <property type="protein sequence ID" value="OEL25332.1"/>
    <property type="molecule type" value="Genomic_DNA"/>
</dbReference>
<sequence length="507" mass="54716">MAVEEARAPLLQPQPRGEAVGAVATTKQAGRAGRAALEWWVESKKLWHIVGPAIFQRIALYGINVVSQAFIGHLGDLELAAFSIAATVVAGFNFGFLLGMASALETLCGQAFGAKKHHMLGVYLQRSWIVLLMFAAALTPTYIFMEDLLLLIGQSPELSRLAGQMSVWLLPQHFAMAMLLPLTRFLQSQLKNWVTAITAGVALAIHVVVTYVLVQHLQFGIVGAVAAADMSWWLVVLGQFVYVVGGGCPLSWNGFSMEAFADFWEFIKLSSASGVMLCLENWYYRVLVLLTGYLKNAEIAVDALSICQTINGWEMMIPFGFLAATGVRVANELGAGSGKRARFAIVVSITTSVVIGLVFWCLILYFNDQIALLFTSSKVVLAAVHDLSVLLAFTILLNSVQPVLSGKLLDLTIELSPNVSTVFMRGESWSVLTWLRISIVPDAAGVAVGSGWQALVAYVNVGSYYLIGVPLGIVLGWPLHFGVGGIWSGMIGGTAVQTVILAYLTVK</sequence>
<dbReference type="CDD" id="cd13132">
    <property type="entry name" value="MATE_eukaryotic"/>
    <property type="match status" value="1"/>
</dbReference>
<protein>
    <recommendedName>
        <fullName evidence="6">Protein DETOXIFICATION</fullName>
    </recommendedName>
    <alternativeName>
        <fullName evidence="6">Multidrug and toxic compound extrusion protein</fullName>
    </alternativeName>
</protein>
<gene>
    <name evidence="7" type="ORF">BAE44_0013649</name>
</gene>
<reference evidence="7 8" key="1">
    <citation type="submission" date="2016-09" db="EMBL/GenBank/DDBJ databases">
        <title>The draft genome of Dichanthelium oligosanthes: A C3 panicoid grass species.</title>
        <authorList>
            <person name="Studer A.J."/>
            <person name="Schnable J.C."/>
            <person name="Brutnell T.P."/>
        </authorList>
    </citation>
    <scope>NUCLEOTIDE SEQUENCE [LARGE SCALE GENOMIC DNA]</scope>
    <source>
        <strain evidence="8">cv. Kellogg 1175</strain>
        <tissue evidence="7">Leaf</tissue>
    </source>
</reference>
<evidence type="ECO:0000256" key="5">
    <source>
        <dbReference type="ARBA" id="ARBA00023136"/>
    </source>
</evidence>